<dbReference type="RefSeq" id="WP_209944649.1">
    <property type="nucleotide sequence ID" value="NZ_JAFICZ010000001.1"/>
</dbReference>
<evidence type="ECO:0000313" key="2">
    <source>
        <dbReference type="Proteomes" id="UP000673383"/>
    </source>
</evidence>
<reference evidence="1" key="1">
    <citation type="submission" date="2021-02" db="EMBL/GenBank/DDBJ databases">
        <title>Genomic Encyclopedia of Type Strains, Phase IV (KMG-V): Genome sequencing to study the core and pangenomes of soil and plant-associated prokaryotes.</title>
        <authorList>
            <person name="Whitman W."/>
        </authorList>
    </citation>
    <scope>NUCLEOTIDE SEQUENCE</scope>
    <source>
        <strain evidence="1">USDA 406</strain>
    </source>
</reference>
<dbReference type="AlphaFoldDB" id="A0A8I1YHQ7"/>
<accession>A0A8I1YHQ7</accession>
<protein>
    <recommendedName>
        <fullName evidence="3">DdrB-like domain-containing protein</fullName>
    </recommendedName>
</protein>
<gene>
    <name evidence="1" type="ORF">JOH49_006366</name>
</gene>
<dbReference type="EMBL" id="JAFICZ010000001">
    <property type="protein sequence ID" value="MBP1296613.1"/>
    <property type="molecule type" value="Genomic_DNA"/>
</dbReference>
<dbReference type="Proteomes" id="UP000673383">
    <property type="component" value="Unassembled WGS sequence"/>
</dbReference>
<sequence>MFLSDPRVTDLTFGSPGDNTPFSWSLRDATTGDALSITPDAVVNPQEVAKQSDAFKSTIVAAERQTRLVDTINARNNALAEAADQRIRTVQEQTGIAIDNPFRGGYELEARDRLGVPLTGASPDELARLPAAQRDIFNERIDEAAQNNPEKAGALSFYQSLEDQAGAIAKSASYDAEHATGGFIANIIGGIWGSRRDPLFLGSLLAGPETTIAKTAVSQIGLNALKQGLFNAGLQALAQPAVQDWRREIGERNGAVPAIENVGMAVLFGAIPGAAIEGVKVATAAERAAFSRIVGGSATAEDVATAAKATGVKVDVTDERQIRTGAADAANDASAIGAPPLGVSPAQHAEIAAQAVRYAEDPANNPPPSIPVIAPARPAAHGPLIDEAMPAALGDRSTVDGKPVTFARFTPAELSTDAAAFQYKGGGDAAGVTDRLRNVTEFDPLASGKTLVFERNDGSRVIADGHQRLGLATRLSADDPSIRLDGFLFRERDGWTPEDVRAIAAKKNMQEGSGDAIDAARVLRDRPDLLDGSLPISSPMMKNAVALARLSDEAFGMAINGVVPPNYAAAVGDLVYNKLQHASVLADLVRFAPETDREARVLIGEIMSAGFRTEEQINLFGAADMTRSLMGQRVKVLDAALVGLARDKRLFGTLAEKADAIEAAGNQLARLTNDSRARDAAALQDLLTRLARRTGPVSDALNRAAAGVADGQIKPGKAADAFLEDVRALLDRDGLNGLLAPPELKPLVTVEPGRPEALALAEGAADARTELTPPEAPQSHPEPSEPSLFDSIAIASRDDGRDVRFISRDAALAEAEKPGEYADLVAACQA</sequence>
<proteinExistence type="predicted"/>
<evidence type="ECO:0008006" key="3">
    <source>
        <dbReference type="Google" id="ProtNLM"/>
    </source>
</evidence>
<name>A0A8I1YHQ7_BRAEL</name>
<comment type="caution">
    <text evidence="1">The sequence shown here is derived from an EMBL/GenBank/DDBJ whole genome shotgun (WGS) entry which is preliminary data.</text>
</comment>
<evidence type="ECO:0000313" key="1">
    <source>
        <dbReference type="EMBL" id="MBP1296613.1"/>
    </source>
</evidence>
<organism evidence="1 2">
    <name type="scientific">Bradyrhizobium elkanii</name>
    <dbReference type="NCBI Taxonomy" id="29448"/>
    <lineage>
        <taxon>Bacteria</taxon>
        <taxon>Pseudomonadati</taxon>
        <taxon>Pseudomonadota</taxon>
        <taxon>Alphaproteobacteria</taxon>
        <taxon>Hyphomicrobiales</taxon>
        <taxon>Nitrobacteraceae</taxon>
        <taxon>Bradyrhizobium</taxon>
    </lineage>
</organism>